<dbReference type="EMBL" id="QJUL01000066">
    <property type="protein sequence ID" value="TBU84485.1"/>
    <property type="molecule type" value="Genomic_DNA"/>
</dbReference>
<protein>
    <submittedName>
        <fullName evidence="2">Type VI secretion system baseplate subunit TssE</fullName>
    </submittedName>
</protein>
<feature type="domain" description="IraD/Gp25-like" evidence="1">
    <location>
        <begin position="29"/>
        <end position="111"/>
    </location>
</feature>
<dbReference type="OrthoDB" id="119583at2"/>
<dbReference type="NCBIfam" id="TIGR03357">
    <property type="entry name" value="VI_zyme"/>
    <property type="match status" value="1"/>
</dbReference>
<dbReference type="PANTHER" id="PTHR35565:SF1">
    <property type="entry name" value="TYPE VI SECRETION SYSTEM CONTRACTILE SHEATH LARGE SUBUNIT"/>
    <property type="match status" value="1"/>
</dbReference>
<dbReference type="PANTHER" id="PTHR35565">
    <property type="entry name" value="CYTOPLASMIC PROTEIN-RELATED"/>
    <property type="match status" value="1"/>
</dbReference>
<evidence type="ECO:0000313" key="2">
    <source>
        <dbReference type="EMBL" id="TBU84485.1"/>
    </source>
</evidence>
<dbReference type="InterPro" id="IPR007048">
    <property type="entry name" value="IraD/Gp25-like"/>
</dbReference>
<dbReference type="Gene3D" id="3.10.450.40">
    <property type="match status" value="1"/>
</dbReference>
<dbReference type="InterPro" id="IPR010269">
    <property type="entry name" value="T6SS_TssC-like"/>
</dbReference>
<evidence type="ECO:0000313" key="3">
    <source>
        <dbReference type="Proteomes" id="UP000293172"/>
    </source>
</evidence>
<dbReference type="Proteomes" id="UP000293172">
    <property type="component" value="Unassembled WGS sequence"/>
</dbReference>
<evidence type="ECO:0000259" key="1">
    <source>
        <dbReference type="Pfam" id="PF04965"/>
    </source>
</evidence>
<gene>
    <name evidence="2" type="primary">tssE</name>
    <name evidence="2" type="ORF">DNK44_25045</name>
</gene>
<dbReference type="Pfam" id="PF04965">
    <property type="entry name" value="GPW_gp25"/>
    <property type="match status" value="1"/>
</dbReference>
<dbReference type="AlphaFoldDB" id="A0A4Q9QSM5"/>
<sequence length="137" mass="15506">MGSLFERLDPDVPPLRILSRQEQAQERIRAIKQNLERILNTRQGCSASSPELGLRDFNDASLGSADLQRRVGDDIRRSIAAHEPRIKVVGVRVQPDPAQPLNLHIRLDCLVPLQGMEEQMEIDLVINGLDRLIRISR</sequence>
<accession>A0A4Q9QSM5</accession>
<comment type="caution">
    <text evidence="2">The sequence shown here is derived from an EMBL/GenBank/DDBJ whole genome shotgun (WGS) entry which is preliminary data.</text>
</comment>
<dbReference type="SUPFAM" id="SSF160719">
    <property type="entry name" value="gpW/gp25-like"/>
    <property type="match status" value="1"/>
</dbReference>
<organism evidence="2 3">
    <name type="scientific">Phytopseudomonas dryadis</name>
    <dbReference type="NCBI Taxonomy" id="2487520"/>
    <lineage>
        <taxon>Bacteria</taxon>
        <taxon>Pseudomonadati</taxon>
        <taxon>Pseudomonadota</taxon>
        <taxon>Gammaproteobacteria</taxon>
        <taxon>Pseudomonadales</taxon>
        <taxon>Pseudomonadaceae</taxon>
        <taxon>Phytopseudomonas</taxon>
    </lineage>
</organism>
<reference evidence="2 3" key="1">
    <citation type="submission" date="2018-06" db="EMBL/GenBank/DDBJ databases">
        <title>Three novel Pseudomonas species isolated from symptomatic oak.</title>
        <authorList>
            <person name="Bueno-Gonzalez V."/>
            <person name="Brady C."/>
        </authorList>
    </citation>
    <scope>NUCLEOTIDE SEQUENCE [LARGE SCALE GENOMIC DNA]</scope>
    <source>
        <strain evidence="2 3">P6B</strain>
    </source>
</reference>
<name>A0A4Q9QSM5_9GAMM</name>
<proteinExistence type="predicted"/>
<dbReference type="InterPro" id="IPR017737">
    <property type="entry name" value="TssE1-like"/>
</dbReference>